<evidence type="ECO:0000313" key="19">
    <source>
        <dbReference type="EMBL" id="QZN98188.1"/>
    </source>
</evidence>
<keyword evidence="20" id="KW-1185">Reference proteome</keyword>
<dbReference type="InterPro" id="IPR020558">
    <property type="entry name" value="DiOHA_6PGluconate_deHydtase_CS"/>
</dbReference>
<reference evidence="19 20" key="1">
    <citation type="submission" date="2021-08" db="EMBL/GenBank/DDBJ databases">
        <title>Culture and genomic analysis of Symbiopectobacterium purcellii sp. nov. gen. nov., isolated from the leafhopper Empoasca decipiens.</title>
        <authorList>
            <person name="Nadal-Jimenez P."/>
            <person name="Siozios S."/>
            <person name="Halliday N."/>
            <person name="Camara M."/>
            <person name="Hurst G.D.D."/>
        </authorList>
    </citation>
    <scope>NUCLEOTIDE SEQUENCE [LARGE SCALE GENOMIC DNA]</scope>
    <source>
        <strain evidence="19 20">SyEd1</strain>
    </source>
</reference>
<evidence type="ECO:0000256" key="6">
    <source>
        <dbReference type="ARBA" id="ARBA00022842"/>
    </source>
</evidence>
<dbReference type="EC" id="4.2.1.9" evidence="14 16"/>
<evidence type="ECO:0000256" key="13">
    <source>
        <dbReference type="ARBA" id="ARBA00029437"/>
    </source>
</evidence>
<dbReference type="PANTHER" id="PTHR43661">
    <property type="entry name" value="D-XYLONATE DEHYDRATASE"/>
    <property type="match status" value="1"/>
</dbReference>
<dbReference type="InterPro" id="IPR056740">
    <property type="entry name" value="ILV_EDD_C"/>
</dbReference>
<dbReference type="Proteomes" id="UP000825886">
    <property type="component" value="Chromosome"/>
</dbReference>
<dbReference type="NCBIfam" id="TIGR00110">
    <property type="entry name" value="ilvD"/>
    <property type="match status" value="1"/>
</dbReference>
<keyword evidence="4" id="KW-0001">2Fe-2S</keyword>
<dbReference type="InterPro" id="IPR042096">
    <property type="entry name" value="Dihydro-acid_dehy_C"/>
</dbReference>
<evidence type="ECO:0000256" key="9">
    <source>
        <dbReference type="ARBA" id="ARBA00023239"/>
    </source>
</evidence>
<keyword evidence="7" id="KW-0408">Iron</keyword>
<evidence type="ECO:0000259" key="18">
    <source>
        <dbReference type="Pfam" id="PF24877"/>
    </source>
</evidence>
<feature type="domain" description="Dihydroxy-acid/6-phosphogluconate dehydratase C-terminal" evidence="18">
    <location>
        <begin position="341"/>
        <end position="532"/>
    </location>
</feature>
<protein>
    <recommendedName>
        <fullName evidence="14 16">Dihydroxy-acid dehydratase</fullName>
        <ecNumber evidence="14 16">4.2.1.9</ecNumber>
    </recommendedName>
</protein>
<evidence type="ECO:0000256" key="4">
    <source>
        <dbReference type="ARBA" id="ARBA00022714"/>
    </source>
</evidence>
<evidence type="ECO:0000256" key="15">
    <source>
        <dbReference type="ARBA" id="ARBA00034078"/>
    </source>
</evidence>
<keyword evidence="5" id="KW-0479">Metal-binding</keyword>
<dbReference type="Pfam" id="PF24877">
    <property type="entry name" value="ILV_EDD_C"/>
    <property type="match status" value="1"/>
</dbReference>
<dbReference type="GO" id="GO:0004160">
    <property type="term" value="F:dihydroxy-acid dehydratase activity"/>
    <property type="evidence" value="ECO:0007669"/>
    <property type="project" value="UniProtKB-EC"/>
</dbReference>
<comment type="pathway">
    <text evidence="12">Amino-acid biosynthesis; L-valine biosynthesis; L-valine from pyruvate: step 3/4.</text>
</comment>
<keyword evidence="6" id="KW-0460">Magnesium</keyword>
<proteinExistence type="inferred from homology"/>
<comment type="cofactor">
    <cofactor evidence="1">
        <name>Mg(2+)</name>
        <dbReference type="ChEBI" id="CHEBI:18420"/>
    </cofactor>
</comment>
<name>A0ABX9ASL8_9ENTR</name>
<comment type="catalytic activity">
    <reaction evidence="11">
        <text>(2R)-2,3-dihydroxy-3-methylbutanoate = 3-methyl-2-oxobutanoate + H2O</text>
        <dbReference type="Rhea" id="RHEA:24809"/>
        <dbReference type="ChEBI" id="CHEBI:11851"/>
        <dbReference type="ChEBI" id="CHEBI:15377"/>
        <dbReference type="ChEBI" id="CHEBI:49072"/>
        <dbReference type="EC" id="4.2.1.9"/>
    </reaction>
    <physiologicalReaction direction="left-to-right" evidence="11">
        <dbReference type="Rhea" id="RHEA:24810"/>
    </physiologicalReaction>
</comment>
<dbReference type="SUPFAM" id="SSF143975">
    <property type="entry name" value="IlvD/EDD N-terminal domain-like"/>
    <property type="match status" value="1"/>
</dbReference>
<evidence type="ECO:0000256" key="5">
    <source>
        <dbReference type="ARBA" id="ARBA00022723"/>
    </source>
</evidence>
<evidence type="ECO:0000256" key="1">
    <source>
        <dbReference type="ARBA" id="ARBA00001946"/>
    </source>
</evidence>
<evidence type="ECO:0000256" key="14">
    <source>
        <dbReference type="ARBA" id="ARBA00029490"/>
    </source>
</evidence>
<evidence type="ECO:0000259" key="17">
    <source>
        <dbReference type="Pfam" id="PF00920"/>
    </source>
</evidence>
<accession>A0ABX9ASL8</accession>
<evidence type="ECO:0000256" key="16">
    <source>
        <dbReference type="NCBIfam" id="TIGR00110"/>
    </source>
</evidence>
<evidence type="ECO:0000256" key="12">
    <source>
        <dbReference type="ARBA" id="ARBA00029436"/>
    </source>
</evidence>
<dbReference type="InterPro" id="IPR037237">
    <property type="entry name" value="IlvD/EDD_N"/>
</dbReference>
<comment type="similarity">
    <text evidence="2">Belongs to the IlvD/Edd family.</text>
</comment>
<dbReference type="Pfam" id="PF00920">
    <property type="entry name" value="ILVD_EDD_N"/>
    <property type="match status" value="1"/>
</dbReference>
<keyword evidence="9 19" id="KW-0456">Lyase</keyword>
<evidence type="ECO:0000256" key="11">
    <source>
        <dbReference type="ARBA" id="ARBA00029304"/>
    </source>
</evidence>
<sequence length="535" mass="56922">MGYSDEDLKRPVIGIANSWNELVPGHFNLRQVGESVKKGIHMAGGTAVEFGLIAACDGTAQGHKGMHYILPSRDMIANDIEIMVEAHQLDAIVMLGSCDKIFPAMLMAAARLDIPAIILPGGPMLGGEVFDGRKSDLTTMSESLGMLKAGKITEDVCHRLENTCGPTCGSCSFLGTANTMCSLSEAIGMTLPNGALTPAVYSERLRLGESTGFAIMNMVKNSITARDIITIDAIKNAIRVLMAIGGSTNAVLHLSALAHELDISAETMMDLYEELSDSTPQIVKVNPAAKFDMEDFHRAGGIPQVMHEISGLLEKGALTVTGQTVGENLAAMNLLYQPNRDIIKPLETPFAPQGGIAILKGNIAPKSGVTKPAAILPEMRHFTGKAVCFDSEDAAEEAILAGDIKPGDVLVIRYEGPKGGPGMREMFKAMKYLYGMGLASNTAIITDGRFSGTNNGCFVGHISPEAAEGGPIAALRDGDLITIDIPNKTIHAHVTDEEIAQRLQQWQAPKRKFTKGILGIYSQLASSAHEGAVLK</sequence>
<evidence type="ECO:0000256" key="10">
    <source>
        <dbReference type="ARBA" id="ARBA00023304"/>
    </source>
</evidence>
<keyword evidence="3" id="KW-0028">Amino-acid biosynthesis</keyword>
<feature type="domain" description="Dihydroxy-acid/6-phosphogluconate dehydratase N-terminal" evidence="17">
    <location>
        <begin position="10"/>
        <end position="328"/>
    </location>
</feature>
<evidence type="ECO:0000256" key="2">
    <source>
        <dbReference type="ARBA" id="ARBA00006486"/>
    </source>
</evidence>
<keyword evidence="10" id="KW-0100">Branched-chain amino acid biosynthesis</keyword>
<organism evidence="19 20">
    <name type="scientific">Symbiopectobacterium purcellii</name>
    <dbReference type="NCBI Taxonomy" id="2871826"/>
    <lineage>
        <taxon>Bacteria</taxon>
        <taxon>Pseudomonadati</taxon>
        <taxon>Pseudomonadota</taxon>
        <taxon>Gammaproteobacteria</taxon>
        <taxon>Enterobacterales</taxon>
        <taxon>Enterobacteriaceae</taxon>
    </lineage>
</organism>
<dbReference type="SUPFAM" id="SSF52016">
    <property type="entry name" value="LeuD/IlvD-like"/>
    <property type="match status" value="1"/>
</dbReference>
<comment type="pathway">
    <text evidence="13">Amino-acid biosynthesis; L-isoleucine biosynthesis; L-isoleucine from 2-oxobutanoate: step 3/4.</text>
</comment>
<gene>
    <name evidence="19" type="primary">ilvD</name>
    <name evidence="19" type="ORF">K6K13_20595</name>
</gene>
<comment type="cofactor">
    <cofactor evidence="15">
        <name>[2Fe-2S] cluster</name>
        <dbReference type="ChEBI" id="CHEBI:190135"/>
    </cofactor>
</comment>
<dbReference type="InterPro" id="IPR000581">
    <property type="entry name" value="ILV_EDD_N"/>
</dbReference>
<dbReference type="EMBL" id="CP081864">
    <property type="protein sequence ID" value="QZN98188.1"/>
    <property type="molecule type" value="Genomic_DNA"/>
</dbReference>
<keyword evidence="8" id="KW-0411">Iron-sulfur</keyword>
<dbReference type="InterPro" id="IPR004404">
    <property type="entry name" value="DihydroxyA_deHydtase"/>
</dbReference>
<dbReference type="PROSITE" id="PS00886">
    <property type="entry name" value="ILVD_EDD_1"/>
    <property type="match status" value="1"/>
</dbReference>
<dbReference type="PANTHER" id="PTHR43661:SF3">
    <property type="entry name" value="D-XYLONATE DEHYDRATASE YAGF-RELATED"/>
    <property type="match status" value="1"/>
</dbReference>
<evidence type="ECO:0000256" key="8">
    <source>
        <dbReference type="ARBA" id="ARBA00023014"/>
    </source>
</evidence>
<dbReference type="NCBIfam" id="NF002068">
    <property type="entry name" value="PRK00911.1"/>
    <property type="match status" value="1"/>
</dbReference>
<evidence type="ECO:0000313" key="20">
    <source>
        <dbReference type="Proteomes" id="UP000825886"/>
    </source>
</evidence>
<dbReference type="Gene3D" id="3.50.30.80">
    <property type="entry name" value="IlvD/EDD C-terminal domain-like"/>
    <property type="match status" value="1"/>
</dbReference>
<evidence type="ECO:0000256" key="7">
    <source>
        <dbReference type="ARBA" id="ARBA00023004"/>
    </source>
</evidence>
<evidence type="ECO:0000256" key="3">
    <source>
        <dbReference type="ARBA" id="ARBA00022605"/>
    </source>
</evidence>